<accession>A0A4R8DUL9</accession>
<dbReference type="Gene3D" id="2.60.40.10">
    <property type="entry name" value="Immunoglobulins"/>
    <property type="match status" value="1"/>
</dbReference>
<name>A0A4R8DUL9_9BACT</name>
<dbReference type="InterPro" id="IPR013783">
    <property type="entry name" value="Ig-like_fold"/>
</dbReference>
<sequence>MQACNFALMHKAILFSSIALIALSCGMGSGRNGAGGPVKDSTTVQILDSAYDFGKATEGEKVDFAFRFRNTGNHQLIIQDARASCGCTKPTWPKEPIPPGATATIKAEFNTEGRMGPAYKVITVTSNASPAFPPLKLTGVVVRKN</sequence>
<evidence type="ECO:0000313" key="2">
    <source>
        <dbReference type="EMBL" id="TDX01155.1"/>
    </source>
</evidence>
<dbReference type="PANTHER" id="PTHR37833">
    <property type="entry name" value="LIPOPROTEIN-RELATED"/>
    <property type="match status" value="1"/>
</dbReference>
<keyword evidence="3" id="KW-1185">Reference proteome</keyword>
<evidence type="ECO:0000313" key="3">
    <source>
        <dbReference type="Proteomes" id="UP000294498"/>
    </source>
</evidence>
<dbReference type="OrthoDB" id="826619at2"/>
<organism evidence="2 3">
    <name type="scientific">Dinghuibacter silviterrae</name>
    <dbReference type="NCBI Taxonomy" id="1539049"/>
    <lineage>
        <taxon>Bacteria</taxon>
        <taxon>Pseudomonadati</taxon>
        <taxon>Bacteroidota</taxon>
        <taxon>Chitinophagia</taxon>
        <taxon>Chitinophagales</taxon>
        <taxon>Chitinophagaceae</taxon>
        <taxon>Dinghuibacter</taxon>
    </lineage>
</organism>
<protein>
    <submittedName>
        <fullName evidence="2">Uncharacterized protein DUF1573</fullName>
    </submittedName>
</protein>
<dbReference type="Proteomes" id="UP000294498">
    <property type="component" value="Unassembled WGS sequence"/>
</dbReference>
<dbReference type="InterPro" id="IPR011467">
    <property type="entry name" value="DUF1573"/>
</dbReference>
<proteinExistence type="predicted"/>
<gene>
    <name evidence="2" type="ORF">EDB95_2186</name>
</gene>
<dbReference type="Pfam" id="PF07610">
    <property type="entry name" value="DUF1573"/>
    <property type="match status" value="1"/>
</dbReference>
<keyword evidence="1" id="KW-0732">Signal</keyword>
<dbReference type="EMBL" id="SODV01000001">
    <property type="protein sequence ID" value="TDX01155.1"/>
    <property type="molecule type" value="Genomic_DNA"/>
</dbReference>
<reference evidence="2 3" key="1">
    <citation type="submission" date="2019-03" db="EMBL/GenBank/DDBJ databases">
        <title>Genomic Encyclopedia of Type Strains, Phase IV (KMG-IV): sequencing the most valuable type-strain genomes for metagenomic binning, comparative biology and taxonomic classification.</title>
        <authorList>
            <person name="Goeker M."/>
        </authorList>
    </citation>
    <scope>NUCLEOTIDE SEQUENCE [LARGE SCALE GENOMIC DNA]</scope>
    <source>
        <strain evidence="2 3">DSM 100059</strain>
    </source>
</reference>
<feature type="chain" id="PRO_5020964079" evidence="1">
    <location>
        <begin position="22"/>
        <end position="145"/>
    </location>
</feature>
<dbReference type="PANTHER" id="PTHR37833:SF1">
    <property type="entry name" value="SIGNAL PEPTIDE PROTEIN"/>
    <property type="match status" value="1"/>
</dbReference>
<dbReference type="AlphaFoldDB" id="A0A4R8DUL9"/>
<comment type="caution">
    <text evidence="2">The sequence shown here is derived from an EMBL/GenBank/DDBJ whole genome shotgun (WGS) entry which is preliminary data.</text>
</comment>
<evidence type="ECO:0000256" key="1">
    <source>
        <dbReference type="SAM" id="SignalP"/>
    </source>
</evidence>
<feature type="signal peptide" evidence="1">
    <location>
        <begin position="1"/>
        <end position="21"/>
    </location>
</feature>